<evidence type="ECO:0000313" key="3">
    <source>
        <dbReference type="Proteomes" id="UP000324222"/>
    </source>
</evidence>
<evidence type="ECO:0000313" key="2">
    <source>
        <dbReference type="EMBL" id="MPC62732.1"/>
    </source>
</evidence>
<proteinExistence type="predicted"/>
<organism evidence="2 3">
    <name type="scientific">Portunus trituberculatus</name>
    <name type="common">Swimming crab</name>
    <name type="synonym">Neptunus trituberculatus</name>
    <dbReference type="NCBI Taxonomy" id="210409"/>
    <lineage>
        <taxon>Eukaryota</taxon>
        <taxon>Metazoa</taxon>
        <taxon>Ecdysozoa</taxon>
        <taxon>Arthropoda</taxon>
        <taxon>Crustacea</taxon>
        <taxon>Multicrustacea</taxon>
        <taxon>Malacostraca</taxon>
        <taxon>Eumalacostraca</taxon>
        <taxon>Eucarida</taxon>
        <taxon>Decapoda</taxon>
        <taxon>Pleocyemata</taxon>
        <taxon>Brachyura</taxon>
        <taxon>Eubrachyura</taxon>
        <taxon>Portunoidea</taxon>
        <taxon>Portunidae</taxon>
        <taxon>Portuninae</taxon>
        <taxon>Portunus</taxon>
    </lineage>
</organism>
<protein>
    <submittedName>
        <fullName evidence="2">Uncharacterized protein</fullName>
    </submittedName>
</protein>
<feature type="compositionally biased region" description="Acidic residues" evidence="1">
    <location>
        <begin position="1"/>
        <end position="17"/>
    </location>
</feature>
<dbReference type="Proteomes" id="UP000324222">
    <property type="component" value="Unassembled WGS sequence"/>
</dbReference>
<accession>A0A5B7GV68</accession>
<dbReference type="OrthoDB" id="3900342at2759"/>
<evidence type="ECO:0000256" key="1">
    <source>
        <dbReference type="SAM" id="MobiDB-lite"/>
    </source>
</evidence>
<dbReference type="EMBL" id="VSRR010019998">
    <property type="protein sequence ID" value="MPC62732.1"/>
    <property type="molecule type" value="Genomic_DNA"/>
</dbReference>
<dbReference type="AlphaFoldDB" id="A0A5B7GV68"/>
<reference evidence="2 3" key="1">
    <citation type="submission" date="2019-05" db="EMBL/GenBank/DDBJ databases">
        <title>Another draft genome of Portunus trituberculatus and its Hox gene families provides insights of decapod evolution.</title>
        <authorList>
            <person name="Jeong J.-H."/>
            <person name="Song I."/>
            <person name="Kim S."/>
            <person name="Choi T."/>
            <person name="Kim D."/>
            <person name="Ryu S."/>
            <person name="Kim W."/>
        </authorList>
    </citation>
    <scope>NUCLEOTIDE SEQUENCE [LARGE SCALE GENOMIC DNA]</scope>
    <source>
        <tissue evidence="2">Muscle</tissue>
    </source>
</reference>
<gene>
    <name evidence="2" type="ORF">E2C01_056822</name>
</gene>
<feature type="region of interest" description="Disordered" evidence="1">
    <location>
        <begin position="1"/>
        <end position="24"/>
    </location>
</feature>
<name>A0A5B7GV68_PORTR</name>
<sequence>MRSSPDSDDTGNTEEGSESWRREDDYMVSDRYENRYYGSVPAAARVPRWYDR</sequence>
<comment type="caution">
    <text evidence="2">The sequence shown here is derived from an EMBL/GenBank/DDBJ whole genome shotgun (WGS) entry which is preliminary data.</text>
</comment>
<keyword evidence="3" id="KW-1185">Reference proteome</keyword>